<evidence type="ECO:0000256" key="1">
    <source>
        <dbReference type="SAM" id="Phobius"/>
    </source>
</evidence>
<evidence type="ECO:0000313" key="5">
    <source>
        <dbReference type="Proteomes" id="UP001057753"/>
    </source>
</evidence>
<sequence length="351" mass="40983">MKVLKILIFMMVMVSILAFYLVENSLLEEKLPFLKDTEDMTNSSKEHESLTPPPTDESLLYEWINVDEETLLKSFGEPKRIDVTPYGYEWYIYNFENYYVQFGIKEDKIVTAFSNSEEAPLGDVEIGGSYEQLDDYYSFERSESLKEATGTYTFELTEGDVRRRPFSHIENDVWGQFYFDEFENKLSSVRYSTEDVLLVQRPYSLTYSGELPEVEELTHDDNRAWEEGLAQQIFDLTNHIRKHHDLNVLEWHEETADTAYGHSREMSEEDYFSHTSPVTGSLGDRLDQREINYLLAAENIAANHLDSIEAVEGWMNSEGHRLNILNEEFTHLGVGVYNQHYTQNFITDNRP</sequence>
<keyword evidence="5" id="KW-1185">Reference proteome</keyword>
<feature type="domain" description="SCP" evidence="2">
    <location>
        <begin position="234"/>
        <end position="344"/>
    </location>
</feature>
<dbReference type="SUPFAM" id="SSF55797">
    <property type="entry name" value="PR-1-like"/>
    <property type="match status" value="1"/>
</dbReference>
<dbReference type="RefSeq" id="WP_257820664.1">
    <property type="nucleotide sequence ID" value="NZ_JABXYM010000001.1"/>
</dbReference>
<feature type="transmembrane region" description="Helical" evidence="1">
    <location>
        <begin position="6"/>
        <end position="22"/>
    </location>
</feature>
<proteinExistence type="predicted"/>
<dbReference type="Pfam" id="PF14504">
    <property type="entry name" value="CAP_assoc_N"/>
    <property type="match status" value="1"/>
</dbReference>
<keyword evidence="1" id="KW-0472">Membrane</keyword>
<organism evidence="4 5">
    <name type="scientific">Salipaludibacillus agaradhaerens</name>
    <name type="common">Bacillus agaradhaerens</name>
    <dbReference type="NCBI Taxonomy" id="76935"/>
    <lineage>
        <taxon>Bacteria</taxon>
        <taxon>Bacillati</taxon>
        <taxon>Bacillota</taxon>
        <taxon>Bacilli</taxon>
        <taxon>Bacillales</taxon>
        <taxon>Bacillaceae</taxon>
    </lineage>
</organism>
<dbReference type="Pfam" id="PF00188">
    <property type="entry name" value="CAP"/>
    <property type="match status" value="1"/>
</dbReference>
<dbReference type="PANTHER" id="PTHR31157:SF26">
    <property type="entry name" value="SCP-LIKE EXTRACELLULAR PROTEIN"/>
    <property type="match status" value="1"/>
</dbReference>
<evidence type="ECO:0000313" key="4">
    <source>
        <dbReference type="EMBL" id="MCR6095919.1"/>
    </source>
</evidence>
<keyword evidence="1" id="KW-0812">Transmembrane</keyword>
<name>A0A9Q4B085_SALAG</name>
<dbReference type="InterPro" id="IPR014044">
    <property type="entry name" value="CAP_dom"/>
</dbReference>
<evidence type="ECO:0000259" key="2">
    <source>
        <dbReference type="Pfam" id="PF00188"/>
    </source>
</evidence>
<dbReference type="AlphaFoldDB" id="A0A9Q4B085"/>
<evidence type="ECO:0000259" key="3">
    <source>
        <dbReference type="Pfam" id="PF14504"/>
    </source>
</evidence>
<comment type="caution">
    <text evidence="4">The sequence shown here is derived from an EMBL/GenBank/DDBJ whole genome shotgun (WGS) entry which is preliminary data.</text>
</comment>
<keyword evidence="1" id="KW-1133">Transmembrane helix</keyword>
<dbReference type="Gene3D" id="3.40.33.10">
    <property type="entry name" value="CAP"/>
    <property type="match status" value="1"/>
</dbReference>
<dbReference type="Proteomes" id="UP001057753">
    <property type="component" value="Unassembled WGS sequence"/>
</dbReference>
<protein>
    <submittedName>
        <fullName evidence="4">CAP domain-containing protein</fullName>
    </submittedName>
</protein>
<accession>A0A9Q4B085</accession>
<dbReference type="InterPro" id="IPR035940">
    <property type="entry name" value="CAP_sf"/>
</dbReference>
<dbReference type="CDD" id="cd05379">
    <property type="entry name" value="CAP_bacterial"/>
    <property type="match status" value="1"/>
</dbReference>
<feature type="domain" description="CAP-associated" evidence="3">
    <location>
        <begin position="64"/>
        <end position="203"/>
    </location>
</feature>
<dbReference type="InterPro" id="IPR029410">
    <property type="entry name" value="CAP_assoc"/>
</dbReference>
<dbReference type="PANTHER" id="PTHR31157">
    <property type="entry name" value="SCP DOMAIN-CONTAINING PROTEIN"/>
    <property type="match status" value="1"/>
</dbReference>
<reference evidence="4" key="1">
    <citation type="submission" date="2020-06" db="EMBL/GenBank/DDBJ databases">
        <title>Insight into the genomes of haloalkaliphilic bacilli from Kenyan soda lakes.</title>
        <authorList>
            <person name="Mwirichia R."/>
            <person name="Villamizar G.C."/>
            <person name="Poehlein A."/>
            <person name="Mugweru J."/>
            <person name="Kipnyargis A."/>
            <person name="Kiplimo D."/>
            <person name="Orwa P."/>
            <person name="Daniel R."/>
        </authorList>
    </citation>
    <scope>NUCLEOTIDE SEQUENCE</scope>
    <source>
        <strain evidence="4">B1096_S55</strain>
    </source>
</reference>
<gene>
    <name evidence="4" type="ORF">HXA33_05120</name>
</gene>
<dbReference type="EMBL" id="JABXYM010000001">
    <property type="protein sequence ID" value="MCR6095919.1"/>
    <property type="molecule type" value="Genomic_DNA"/>
</dbReference>